<dbReference type="Proteomes" id="UP001214638">
    <property type="component" value="Unassembled WGS sequence"/>
</dbReference>
<dbReference type="GeneID" id="94337586"/>
<dbReference type="AlphaFoldDB" id="A0AAD9UNA6"/>
<evidence type="ECO:0000313" key="2">
    <source>
        <dbReference type="EMBL" id="KAK2195611.1"/>
    </source>
</evidence>
<evidence type="ECO:0000313" key="3">
    <source>
        <dbReference type="Proteomes" id="UP001214638"/>
    </source>
</evidence>
<dbReference type="RefSeq" id="XP_067802454.1">
    <property type="nucleotide sequence ID" value="XM_067948303.1"/>
</dbReference>
<organism evidence="2 3">
    <name type="scientific">Babesia duncani</name>
    <dbReference type="NCBI Taxonomy" id="323732"/>
    <lineage>
        <taxon>Eukaryota</taxon>
        <taxon>Sar</taxon>
        <taxon>Alveolata</taxon>
        <taxon>Apicomplexa</taxon>
        <taxon>Aconoidasida</taxon>
        <taxon>Piroplasmida</taxon>
        <taxon>Babesiidae</taxon>
        <taxon>Babesia</taxon>
    </lineage>
</organism>
<keyword evidence="3" id="KW-1185">Reference proteome</keyword>
<keyword evidence="1" id="KW-0732">Signal</keyword>
<protein>
    <submittedName>
        <fullName evidence="2">Uncharacterized protein</fullName>
    </submittedName>
</protein>
<dbReference type="KEGG" id="bdw:94337586"/>
<name>A0AAD9UNA6_9APIC</name>
<dbReference type="EMBL" id="JALLKP010000004">
    <property type="protein sequence ID" value="KAK2195611.1"/>
    <property type="molecule type" value="Genomic_DNA"/>
</dbReference>
<comment type="caution">
    <text evidence="2">The sequence shown here is derived from an EMBL/GenBank/DDBJ whole genome shotgun (WGS) entry which is preliminary data.</text>
</comment>
<sequence length="81" mass="9442">MNFKLFFMIKWLFVGLTVGVFSSVLDFSNVEENQEKSSTQEITETNIGEEAGRLNDVFTIPEFFDKVCWIHMAGMYRINFC</sequence>
<proteinExistence type="predicted"/>
<gene>
    <name evidence="2" type="ORF">BdWA1_003289</name>
</gene>
<accession>A0AAD9UNA6</accession>
<evidence type="ECO:0000256" key="1">
    <source>
        <dbReference type="SAM" id="SignalP"/>
    </source>
</evidence>
<reference evidence="2" key="1">
    <citation type="journal article" date="2023" name="Nat. Microbiol.">
        <title>Babesia duncani multi-omics identifies virulence factors and drug targets.</title>
        <authorList>
            <person name="Singh P."/>
            <person name="Lonardi S."/>
            <person name="Liang Q."/>
            <person name="Vydyam P."/>
            <person name="Khabirova E."/>
            <person name="Fang T."/>
            <person name="Gihaz S."/>
            <person name="Thekkiniath J."/>
            <person name="Munshi M."/>
            <person name="Abel S."/>
            <person name="Ciampossin L."/>
            <person name="Batugedara G."/>
            <person name="Gupta M."/>
            <person name="Lu X.M."/>
            <person name="Lenz T."/>
            <person name="Chakravarty S."/>
            <person name="Cornillot E."/>
            <person name="Hu Y."/>
            <person name="Ma W."/>
            <person name="Gonzalez L.M."/>
            <person name="Sanchez S."/>
            <person name="Estrada K."/>
            <person name="Sanchez-Flores A."/>
            <person name="Montero E."/>
            <person name="Harb O.S."/>
            <person name="Le Roch K.G."/>
            <person name="Mamoun C.B."/>
        </authorList>
    </citation>
    <scope>NUCLEOTIDE SEQUENCE</scope>
    <source>
        <strain evidence="2">WA1</strain>
    </source>
</reference>
<feature type="chain" id="PRO_5042107459" evidence="1">
    <location>
        <begin position="20"/>
        <end position="81"/>
    </location>
</feature>
<feature type="signal peptide" evidence="1">
    <location>
        <begin position="1"/>
        <end position="19"/>
    </location>
</feature>